<keyword evidence="4" id="KW-0378">Hydrolase</keyword>
<dbReference type="Pfam" id="PF17766">
    <property type="entry name" value="fn3_6"/>
    <property type="match status" value="1"/>
</dbReference>
<dbReference type="Proteomes" id="UP000236630">
    <property type="component" value="Unassembled WGS sequence"/>
</dbReference>
<evidence type="ECO:0000256" key="2">
    <source>
        <dbReference type="ARBA" id="ARBA00022670"/>
    </source>
</evidence>
<dbReference type="Pfam" id="PF00082">
    <property type="entry name" value="Peptidase_S8"/>
    <property type="match status" value="1"/>
</dbReference>
<keyword evidence="5" id="KW-0720">Serine protease</keyword>
<evidence type="ECO:0000259" key="8">
    <source>
        <dbReference type="Pfam" id="PF00082"/>
    </source>
</evidence>
<sequence>MGGFHQTRFGKRHDMVKISLLETLTLGSGQSLKALATKDLDRFHLSGKEFAKMTKILGFIATERYFNQEYAVHEGPLNSSLYSPRDIYGHGTHTLSTAGGNFVAGARTAKGGSPKAKVAAYKVCWTRSGGCCDSDIIAAFDMAIHDGVDVLSVSLGIQRPTFFGDGVAIGSFHAVQHGIVVVCSAGNNGLVDGAVAYGTVTNAPPWQIVVGASTMNRDFPNYVVLGNNKRFKKGILDPKKVKGKIVVWSNELGVAGGQQAALAGAVGVILINIQGFGYDRMADPHVLPASVINFNDGVSLLRYINSASCGFITRPNTEFGTKPAPFMAAFSSKGPNSIISDILKPDITAPGENIIAAYTEAESPTNLNYDQRRIPFNSMSGTSMSCPHISGIAGLLKTLHPDWSPAAIQSAIMTTATTLDNKKQQILDASFTEATPFSYGAGHAQPNLAMDPGLVYDLTVNEYLNFLCALGYNKNVILLFSTNSSYTCPENAISLVNFNYPSITVPKLSGSITVTRRVKNVGSPRTYQARVKTPQGVSVTIAPKSLKFINVGEEKSFKVIIKAKNASVTKDYVFGELIWSDEKQHQVRSPTVVKAV</sequence>
<dbReference type="InterPro" id="IPR036852">
    <property type="entry name" value="Peptidase_S8/S53_dom_sf"/>
</dbReference>
<gene>
    <name evidence="11" type="ORF">CUMW_162140</name>
</gene>
<evidence type="ECO:0000256" key="1">
    <source>
        <dbReference type="ARBA" id="ARBA00011073"/>
    </source>
</evidence>
<dbReference type="InterPro" id="IPR000209">
    <property type="entry name" value="Peptidase_S8/S53_dom"/>
</dbReference>
<organism evidence="11 12">
    <name type="scientific">Citrus unshiu</name>
    <name type="common">Satsuma mandarin</name>
    <name type="synonym">Citrus nobilis var. unshiu</name>
    <dbReference type="NCBI Taxonomy" id="55188"/>
    <lineage>
        <taxon>Eukaryota</taxon>
        <taxon>Viridiplantae</taxon>
        <taxon>Streptophyta</taxon>
        <taxon>Embryophyta</taxon>
        <taxon>Tracheophyta</taxon>
        <taxon>Spermatophyta</taxon>
        <taxon>Magnoliopsida</taxon>
        <taxon>eudicotyledons</taxon>
        <taxon>Gunneridae</taxon>
        <taxon>Pentapetalae</taxon>
        <taxon>rosids</taxon>
        <taxon>malvids</taxon>
        <taxon>Sapindales</taxon>
        <taxon>Rutaceae</taxon>
        <taxon>Aurantioideae</taxon>
        <taxon>Citrus</taxon>
    </lineage>
</organism>
<dbReference type="Pfam" id="PF02225">
    <property type="entry name" value="PA"/>
    <property type="match status" value="1"/>
</dbReference>
<dbReference type="InterPro" id="IPR023828">
    <property type="entry name" value="Peptidase_S8_Ser-AS"/>
</dbReference>
<evidence type="ECO:0000259" key="10">
    <source>
        <dbReference type="Pfam" id="PF17766"/>
    </source>
</evidence>
<dbReference type="AlphaFoldDB" id="A0A2H5PS05"/>
<evidence type="ECO:0000256" key="4">
    <source>
        <dbReference type="ARBA" id="ARBA00022801"/>
    </source>
</evidence>
<dbReference type="EMBL" id="BDQV01000114">
    <property type="protein sequence ID" value="GAY55147.1"/>
    <property type="molecule type" value="Genomic_DNA"/>
</dbReference>
<dbReference type="Gene3D" id="2.60.40.2310">
    <property type="match status" value="1"/>
</dbReference>
<dbReference type="InterPro" id="IPR041469">
    <property type="entry name" value="Subtilisin-like_FN3"/>
</dbReference>
<evidence type="ECO:0000313" key="12">
    <source>
        <dbReference type="Proteomes" id="UP000236630"/>
    </source>
</evidence>
<evidence type="ECO:0000313" key="11">
    <source>
        <dbReference type="EMBL" id="GAY55147.1"/>
    </source>
</evidence>
<dbReference type="InterPro" id="IPR045051">
    <property type="entry name" value="SBT"/>
</dbReference>
<keyword evidence="12" id="KW-1185">Reference proteome</keyword>
<comment type="caution">
    <text evidence="7">Lacks conserved residue(s) required for the propagation of feature annotation.</text>
</comment>
<evidence type="ECO:0008006" key="13">
    <source>
        <dbReference type="Google" id="ProtNLM"/>
    </source>
</evidence>
<evidence type="ECO:0000256" key="6">
    <source>
        <dbReference type="ARBA" id="ARBA00023180"/>
    </source>
</evidence>
<dbReference type="PROSITE" id="PS51892">
    <property type="entry name" value="SUBTILASE"/>
    <property type="match status" value="1"/>
</dbReference>
<keyword evidence="3" id="KW-0732">Signal</keyword>
<evidence type="ECO:0000256" key="3">
    <source>
        <dbReference type="ARBA" id="ARBA00022729"/>
    </source>
</evidence>
<dbReference type="FunFam" id="2.60.40.2310:FF:000002">
    <property type="entry name" value="p69E protein-like"/>
    <property type="match status" value="1"/>
</dbReference>
<feature type="domain" description="PA" evidence="9">
    <location>
        <begin position="235"/>
        <end position="300"/>
    </location>
</feature>
<dbReference type="Gene3D" id="3.40.50.200">
    <property type="entry name" value="Peptidase S8/S53 domain"/>
    <property type="match status" value="2"/>
</dbReference>
<name>A0A2H5PS05_CITUN</name>
<dbReference type="SUPFAM" id="SSF52743">
    <property type="entry name" value="Subtilisin-like"/>
    <property type="match status" value="1"/>
</dbReference>
<accession>A0A2H5PS05</accession>
<keyword evidence="2" id="KW-0645">Protease</keyword>
<comment type="similarity">
    <text evidence="1 7">Belongs to the peptidase S8 family.</text>
</comment>
<protein>
    <recommendedName>
        <fullName evidence="13">Subtilisin-like protease fibronectin type-III domain-containing protein</fullName>
    </recommendedName>
</protein>
<dbReference type="PANTHER" id="PTHR10795">
    <property type="entry name" value="PROPROTEIN CONVERTASE SUBTILISIN/KEXIN"/>
    <property type="match status" value="1"/>
</dbReference>
<evidence type="ECO:0000256" key="5">
    <source>
        <dbReference type="ARBA" id="ARBA00022825"/>
    </source>
</evidence>
<dbReference type="GO" id="GO:0006508">
    <property type="term" value="P:proteolysis"/>
    <property type="evidence" value="ECO:0007669"/>
    <property type="project" value="UniProtKB-KW"/>
</dbReference>
<reference evidence="11 12" key="1">
    <citation type="journal article" date="2017" name="Front. Genet.">
        <title>Draft sequencing of the heterozygous diploid genome of Satsuma (Citrus unshiu Marc.) using a hybrid assembly approach.</title>
        <authorList>
            <person name="Shimizu T."/>
            <person name="Tanizawa Y."/>
            <person name="Mochizuki T."/>
            <person name="Nagasaki H."/>
            <person name="Yoshioka T."/>
            <person name="Toyoda A."/>
            <person name="Fujiyama A."/>
            <person name="Kaminuma E."/>
            <person name="Nakamura Y."/>
        </authorList>
    </citation>
    <scope>NUCLEOTIDE SEQUENCE [LARGE SCALE GENOMIC DNA]</scope>
    <source>
        <strain evidence="12">cv. Miyagawa wase</strain>
    </source>
</reference>
<dbReference type="InterPro" id="IPR003137">
    <property type="entry name" value="PA_domain"/>
</dbReference>
<dbReference type="PROSITE" id="PS00138">
    <property type="entry name" value="SUBTILASE_SER"/>
    <property type="match status" value="1"/>
</dbReference>
<dbReference type="GO" id="GO:0004252">
    <property type="term" value="F:serine-type endopeptidase activity"/>
    <property type="evidence" value="ECO:0007669"/>
    <property type="project" value="InterPro"/>
</dbReference>
<comment type="caution">
    <text evidence="11">The sequence shown here is derived from an EMBL/GenBank/DDBJ whole genome shotgun (WGS) entry which is preliminary data.</text>
</comment>
<keyword evidence="6" id="KW-0325">Glycoprotein</keyword>
<dbReference type="CDD" id="cd02120">
    <property type="entry name" value="PA_subtilisin_like"/>
    <property type="match status" value="1"/>
</dbReference>
<feature type="domain" description="Subtilisin-like protease fibronectin type-III" evidence="10">
    <location>
        <begin position="497"/>
        <end position="593"/>
    </location>
</feature>
<evidence type="ECO:0000259" key="9">
    <source>
        <dbReference type="Pfam" id="PF02225"/>
    </source>
</evidence>
<feature type="domain" description="Peptidase S8/S53" evidence="8">
    <location>
        <begin position="82"/>
        <end position="428"/>
    </location>
</feature>
<proteinExistence type="inferred from homology"/>
<dbReference type="InterPro" id="IPR015500">
    <property type="entry name" value="Peptidase_S8_subtilisin-rel"/>
</dbReference>
<dbReference type="PRINTS" id="PR00723">
    <property type="entry name" value="SUBTILISIN"/>
</dbReference>
<evidence type="ECO:0000256" key="7">
    <source>
        <dbReference type="PROSITE-ProRule" id="PRU01240"/>
    </source>
</evidence>